<sequence length="709" mass="77516">MDSNAMDIDGAAGPSAPLQPVVTAPPIEAGAQQKETPVLTVEPSGTSSPIPNALATVQNTTTVKADDANGGSARIARTGYVYDPLMMLHCQDGYVPTEDIHDTGEGHPEEPMRIKRIFTRLKDNGLIRRMKALPSRECTLEQVRLVHGDDHWLKVQGTETFTDEYIQETKQYYENLSLAVCTGQVRNAFAIVRPPGHHAEPDEHMGFCFFNNVAVAAREMQKEGLAKKVLILDWDVHHGNGTQRAFWNDPNVLYISLHRHDGGKFYPSSDFGALDMVGEGPGEGKSVNIPWPSGGFGDGDYIYAFQKIVMPIAYEFEPDLVIISSGFDAADGDHLGQCHVTPAGYGHMTHMLSALAGGRLVVALEGGYNLRAISDSSLAVAQVLLGETPAELTHVEASEAATEVVRQVAKVQSRFWKSVDVKACEPPEPGCEASVVAIPDILKIYRAHHLFEKYRLCPIPLASEELEEAYANQVLASQGLFDAAPGSTLVLFVHDFGNLRVETDGVATTDIQLANSYLLDTTDAVVDWTRERGYTLIDVNMLRALPTTLPREGPRMVANKGDPRDGKLLRYLWDNYVDLSDADNVVIIGHGSGCAAVMELINHRDVESKVKAVVQVGGLHSLVRVDPNNETRRNWFRASNRIYIPKSHPLMNEERLWRRLGGQIHTSDKAKVVDVLNDSMPQIKEFVASKLPAAPVAPAAVNGESVTAA</sequence>
<feature type="domain" description="Histone deacetylase" evidence="11">
    <location>
        <begin position="107"/>
        <end position="383"/>
    </location>
</feature>
<dbReference type="AlphaFoldDB" id="J5QZF2"/>
<dbReference type="InterPro" id="IPR029058">
    <property type="entry name" value="AB_hydrolase_fold"/>
</dbReference>
<keyword evidence="8" id="KW-0804">Transcription</keyword>
<evidence type="ECO:0000256" key="2">
    <source>
        <dbReference type="ARBA" id="ARBA00007738"/>
    </source>
</evidence>
<evidence type="ECO:0000256" key="8">
    <source>
        <dbReference type="ARBA" id="ARBA00023163"/>
    </source>
</evidence>
<reference evidence="13 14" key="1">
    <citation type="journal article" date="2012" name="Eukaryot. Cell">
        <title>Draft genome sequence of CBS 2479, the standard type strain of Trichosporon asahii.</title>
        <authorList>
            <person name="Yang R.Y."/>
            <person name="Li H.T."/>
            <person name="Zhu H."/>
            <person name="Zhou G.P."/>
            <person name="Wang M."/>
            <person name="Wang L."/>
        </authorList>
    </citation>
    <scope>NUCLEOTIDE SEQUENCE [LARGE SCALE GENOMIC DNA]</scope>
    <source>
        <strain evidence="14">ATCC 90039 / CBS 2479 / JCM 2466 / KCTC 7840 / NCYC 2677 / UAMH 7654</strain>
    </source>
</reference>
<evidence type="ECO:0000256" key="9">
    <source>
        <dbReference type="ARBA" id="ARBA00023242"/>
    </source>
</evidence>
<dbReference type="EC" id="3.5.1.98" evidence="3"/>
<evidence type="ECO:0000256" key="6">
    <source>
        <dbReference type="ARBA" id="ARBA00022853"/>
    </source>
</evidence>
<evidence type="ECO:0000259" key="11">
    <source>
        <dbReference type="Pfam" id="PF00850"/>
    </source>
</evidence>
<comment type="subcellular location">
    <subcellularLocation>
        <location evidence="1">Nucleus</location>
    </subcellularLocation>
</comment>
<keyword evidence="9" id="KW-0539">Nucleus</keyword>
<dbReference type="PRINTS" id="PR01270">
    <property type="entry name" value="HDASUPER"/>
</dbReference>
<dbReference type="VEuPathDB" id="FungiDB:A1Q1_00926"/>
<keyword evidence="5" id="KW-0378">Hydrolase</keyword>
<evidence type="ECO:0000256" key="4">
    <source>
        <dbReference type="ARBA" id="ARBA00022491"/>
    </source>
</evidence>
<evidence type="ECO:0000256" key="3">
    <source>
        <dbReference type="ARBA" id="ARBA00012111"/>
    </source>
</evidence>
<feature type="compositionally biased region" description="Polar residues" evidence="10">
    <location>
        <begin position="43"/>
        <end position="52"/>
    </location>
</feature>
<dbReference type="InterPro" id="IPR037138">
    <property type="entry name" value="His_deacetylse_dom_sf"/>
</dbReference>
<dbReference type="InterPro" id="IPR000286">
    <property type="entry name" value="HDACs"/>
</dbReference>
<dbReference type="EMBL" id="ALBS01000144">
    <property type="protein sequence ID" value="EJT49913.1"/>
    <property type="molecule type" value="Genomic_DNA"/>
</dbReference>
<dbReference type="SUPFAM" id="SSF52768">
    <property type="entry name" value="Arginase/deacetylase"/>
    <property type="match status" value="1"/>
</dbReference>
<dbReference type="PANTHER" id="PTHR10625">
    <property type="entry name" value="HISTONE DEACETYLASE HDAC1-RELATED"/>
    <property type="match status" value="1"/>
</dbReference>
<dbReference type="GO" id="GO:0000118">
    <property type="term" value="C:histone deacetylase complex"/>
    <property type="evidence" value="ECO:0007669"/>
    <property type="project" value="TreeGrafter"/>
</dbReference>
<dbReference type="GO" id="GO:0040029">
    <property type="term" value="P:epigenetic regulation of gene expression"/>
    <property type="evidence" value="ECO:0007669"/>
    <property type="project" value="TreeGrafter"/>
</dbReference>
<evidence type="ECO:0000313" key="13">
    <source>
        <dbReference type="EMBL" id="EJT49913.1"/>
    </source>
</evidence>
<proteinExistence type="inferred from homology"/>
<dbReference type="OrthoDB" id="424012at2759"/>
<evidence type="ECO:0000313" key="14">
    <source>
        <dbReference type="Proteomes" id="UP000002748"/>
    </source>
</evidence>
<name>J5QZF2_TRIAS</name>
<dbReference type="RefSeq" id="XP_014181024.1">
    <property type="nucleotide sequence ID" value="XM_014325549.1"/>
</dbReference>
<evidence type="ECO:0000259" key="12">
    <source>
        <dbReference type="Pfam" id="PF09757"/>
    </source>
</evidence>
<dbReference type="KEGG" id="tasa:A1Q1_00926"/>
<dbReference type="HOGENOM" id="CLU_007727_4_3_1"/>
<comment type="similarity">
    <text evidence="2">Belongs to the histone deacetylase family. HD type 2 subfamily.</text>
</comment>
<dbReference type="GO" id="GO:0141221">
    <property type="term" value="F:histone deacetylase activity, hydrolytic mechanism"/>
    <property type="evidence" value="ECO:0007669"/>
    <property type="project" value="UniProtKB-EC"/>
</dbReference>
<keyword evidence="4" id="KW-0678">Repressor</keyword>
<evidence type="ECO:0000256" key="1">
    <source>
        <dbReference type="ARBA" id="ARBA00004123"/>
    </source>
</evidence>
<dbReference type="InterPro" id="IPR019154">
    <property type="entry name" value="Arb2-like_domain"/>
</dbReference>
<evidence type="ECO:0000256" key="5">
    <source>
        <dbReference type="ARBA" id="ARBA00022801"/>
    </source>
</evidence>
<accession>J5QZF2</accession>
<evidence type="ECO:0000256" key="7">
    <source>
        <dbReference type="ARBA" id="ARBA00023015"/>
    </source>
</evidence>
<protein>
    <recommendedName>
        <fullName evidence="3">histone deacetylase</fullName>
        <ecNumber evidence="3">3.5.1.98</ecNumber>
    </recommendedName>
</protein>
<evidence type="ECO:0000256" key="10">
    <source>
        <dbReference type="SAM" id="MobiDB-lite"/>
    </source>
</evidence>
<keyword evidence="6" id="KW-0156">Chromatin regulator</keyword>
<dbReference type="Pfam" id="PF00850">
    <property type="entry name" value="Hist_deacetyl"/>
    <property type="match status" value="1"/>
</dbReference>
<gene>
    <name evidence="13" type="ORF">A1Q1_00926</name>
</gene>
<dbReference type="InterPro" id="IPR023801">
    <property type="entry name" value="His_deacetylse_dom"/>
</dbReference>
<organism evidence="13 14">
    <name type="scientific">Trichosporon asahii var. asahii (strain ATCC 90039 / CBS 2479 / JCM 2466 / KCTC 7840 / NBRC 103889/ NCYC 2677 / UAMH 7654)</name>
    <name type="common">Yeast</name>
    <dbReference type="NCBI Taxonomy" id="1186058"/>
    <lineage>
        <taxon>Eukaryota</taxon>
        <taxon>Fungi</taxon>
        <taxon>Dikarya</taxon>
        <taxon>Basidiomycota</taxon>
        <taxon>Agaricomycotina</taxon>
        <taxon>Tremellomycetes</taxon>
        <taxon>Trichosporonales</taxon>
        <taxon>Trichosporonaceae</taxon>
        <taxon>Trichosporon</taxon>
    </lineage>
</organism>
<feature type="domain" description="Arb2-like" evidence="12">
    <location>
        <begin position="439"/>
        <end position="691"/>
    </location>
</feature>
<keyword evidence="7" id="KW-0805">Transcription regulation</keyword>
<dbReference type="Pfam" id="PF09757">
    <property type="entry name" value="Arb2-like"/>
    <property type="match status" value="1"/>
</dbReference>
<dbReference type="Gene3D" id="3.40.800.20">
    <property type="entry name" value="Histone deacetylase domain"/>
    <property type="match status" value="1"/>
</dbReference>
<dbReference type="Gene3D" id="3.40.50.1820">
    <property type="entry name" value="alpha/beta hydrolase"/>
    <property type="match status" value="1"/>
</dbReference>
<dbReference type="InterPro" id="IPR023696">
    <property type="entry name" value="Ureohydrolase_dom_sf"/>
</dbReference>
<dbReference type="PANTHER" id="PTHR10625:SF5">
    <property type="entry name" value="HISTONE DEACETYLASE"/>
    <property type="match status" value="1"/>
</dbReference>
<comment type="caution">
    <text evidence="13">The sequence shown here is derived from an EMBL/GenBank/DDBJ whole genome shotgun (WGS) entry which is preliminary data.</text>
</comment>
<dbReference type="Proteomes" id="UP000002748">
    <property type="component" value="Unassembled WGS sequence"/>
</dbReference>
<feature type="region of interest" description="Disordered" evidence="10">
    <location>
        <begin position="1"/>
        <end position="52"/>
    </location>
</feature>
<dbReference type="SUPFAM" id="SSF53474">
    <property type="entry name" value="alpha/beta-Hydrolases"/>
    <property type="match status" value="1"/>
</dbReference>
<dbReference type="GeneID" id="25984440"/>